<feature type="non-terminal residue" evidence="3">
    <location>
        <position position="1"/>
    </location>
</feature>
<dbReference type="InterPro" id="IPR003591">
    <property type="entry name" value="Leu-rich_rpt_typical-subtyp"/>
</dbReference>
<reference evidence="3" key="1">
    <citation type="submission" date="2021-04" db="EMBL/GenBank/DDBJ databases">
        <authorList>
            <consortium name="Molecular Ecology Group"/>
        </authorList>
    </citation>
    <scope>NUCLEOTIDE SEQUENCE</scope>
</reference>
<protein>
    <recommendedName>
        <fullName evidence="5">L domain-like protein</fullName>
    </recommendedName>
</protein>
<dbReference type="SMART" id="SM00369">
    <property type="entry name" value="LRR_TYP"/>
    <property type="match status" value="7"/>
</dbReference>
<evidence type="ECO:0000256" key="1">
    <source>
        <dbReference type="ARBA" id="ARBA00022614"/>
    </source>
</evidence>
<sequence length="407" mass="44917">EGSLTSITAASLPPGLKSFYLYLHPLISISEDAFDASATTLKSVTIDTAQLKSIPTALKKLTNLTDIYLEHVPIQEWDAATLKQIATTLESLELRNMGLSAWPSWISDFRLLRKIDLLSNDLKYIPDDAFNSVKNILIYLDLSSTGLTQVPNALSTLLNLNTLDLSNNNFTDVLQVEKLSGAPFAPKLSYLYLDSCGLTGVANFSNFSNLTILRLTSNRLSDIPAHSLPTSLTALHLSDNSLLNVPEDIASMPSLFTLVLSDNFITNVESNSFPSSLEYLDLGFNNLTIITNTTFRNLNLLSSLYMDRNPISTIAPEAFSDLVSLRTLSLVDSQLTEIPLAFTLLSSSTWVFLSMSQPVACPFPIPHQLIQWFCSLSYYSYIEATCINGQAVYTYLIDYCQQTATTP</sequence>
<evidence type="ECO:0000313" key="4">
    <source>
        <dbReference type="Proteomes" id="UP000678393"/>
    </source>
</evidence>
<dbReference type="SUPFAM" id="SSF52058">
    <property type="entry name" value="L domain-like"/>
    <property type="match status" value="2"/>
</dbReference>
<dbReference type="Proteomes" id="UP000678393">
    <property type="component" value="Unassembled WGS sequence"/>
</dbReference>
<evidence type="ECO:0000256" key="2">
    <source>
        <dbReference type="ARBA" id="ARBA00022737"/>
    </source>
</evidence>
<keyword evidence="2" id="KW-0677">Repeat</keyword>
<dbReference type="InterPro" id="IPR032675">
    <property type="entry name" value="LRR_dom_sf"/>
</dbReference>
<evidence type="ECO:0000313" key="3">
    <source>
        <dbReference type="EMBL" id="CAG5119728.1"/>
    </source>
</evidence>
<accession>A0A8S3YTZ3</accession>
<dbReference type="InterPro" id="IPR001611">
    <property type="entry name" value="Leu-rich_rpt"/>
</dbReference>
<dbReference type="OrthoDB" id="6137799at2759"/>
<name>A0A8S3YTZ3_9EUPU</name>
<dbReference type="EMBL" id="CAJHNH020000768">
    <property type="protein sequence ID" value="CAG5119728.1"/>
    <property type="molecule type" value="Genomic_DNA"/>
</dbReference>
<dbReference type="AlphaFoldDB" id="A0A8S3YTZ3"/>
<dbReference type="PROSITE" id="PS51450">
    <property type="entry name" value="LRR"/>
    <property type="match status" value="3"/>
</dbReference>
<dbReference type="PANTHER" id="PTHR45712:SF22">
    <property type="entry name" value="INSULIN-LIKE GROWTH FACTOR-BINDING PROTEIN COMPLEX ACID LABILE SUBUNIT"/>
    <property type="match status" value="1"/>
</dbReference>
<dbReference type="InterPro" id="IPR050333">
    <property type="entry name" value="SLRP"/>
</dbReference>
<dbReference type="Pfam" id="PF13855">
    <property type="entry name" value="LRR_8"/>
    <property type="match status" value="2"/>
</dbReference>
<evidence type="ECO:0008006" key="5">
    <source>
        <dbReference type="Google" id="ProtNLM"/>
    </source>
</evidence>
<keyword evidence="1" id="KW-0433">Leucine-rich repeat</keyword>
<organism evidence="3 4">
    <name type="scientific">Candidula unifasciata</name>
    <dbReference type="NCBI Taxonomy" id="100452"/>
    <lineage>
        <taxon>Eukaryota</taxon>
        <taxon>Metazoa</taxon>
        <taxon>Spiralia</taxon>
        <taxon>Lophotrochozoa</taxon>
        <taxon>Mollusca</taxon>
        <taxon>Gastropoda</taxon>
        <taxon>Heterobranchia</taxon>
        <taxon>Euthyneura</taxon>
        <taxon>Panpulmonata</taxon>
        <taxon>Eupulmonata</taxon>
        <taxon>Stylommatophora</taxon>
        <taxon>Helicina</taxon>
        <taxon>Helicoidea</taxon>
        <taxon>Geomitridae</taxon>
        <taxon>Candidula</taxon>
    </lineage>
</organism>
<keyword evidence="4" id="KW-1185">Reference proteome</keyword>
<proteinExistence type="predicted"/>
<dbReference type="PANTHER" id="PTHR45712">
    <property type="entry name" value="AGAP008170-PA"/>
    <property type="match status" value="1"/>
</dbReference>
<gene>
    <name evidence="3" type="ORF">CUNI_LOCUS5286</name>
</gene>
<comment type="caution">
    <text evidence="3">The sequence shown here is derived from an EMBL/GenBank/DDBJ whole genome shotgun (WGS) entry which is preliminary data.</text>
</comment>
<dbReference type="Gene3D" id="3.80.10.10">
    <property type="entry name" value="Ribonuclease Inhibitor"/>
    <property type="match status" value="3"/>
</dbReference>